<dbReference type="EMBL" id="FNJI01000008">
    <property type="protein sequence ID" value="SDO99463.1"/>
    <property type="molecule type" value="Genomic_DNA"/>
</dbReference>
<dbReference type="Pfam" id="PF00271">
    <property type="entry name" value="Helicase_C"/>
    <property type="match status" value="1"/>
</dbReference>
<dbReference type="InterPro" id="IPR010225">
    <property type="entry name" value="HrpB"/>
</dbReference>
<dbReference type="Gene3D" id="3.40.50.300">
    <property type="entry name" value="P-loop containing nucleotide triphosphate hydrolases"/>
    <property type="match status" value="2"/>
</dbReference>
<evidence type="ECO:0000256" key="5">
    <source>
        <dbReference type="SAM" id="MobiDB-lite"/>
    </source>
</evidence>
<feature type="region of interest" description="Disordered" evidence="5">
    <location>
        <begin position="821"/>
        <end position="844"/>
    </location>
</feature>
<dbReference type="InterPro" id="IPR027417">
    <property type="entry name" value="P-loop_NTPase"/>
</dbReference>
<evidence type="ECO:0000256" key="4">
    <source>
        <dbReference type="ARBA" id="ARBA00022840"/>
    </source>
</evidence>
<dbReference type="GO" id="GO:0005524">
    <property type="term" value="F:ATP binding"/>
    <property type="evidence" value="ECO:0007669"/>
    <property type="project" value="UniProtKB-KW"/>
</dbReference>
<evidence type="ECO:0000256" key="3">
    <source>
        <dbReference type="ARBA" id="ARBA00022806"/>
    </source>
</evidence>
<organism evidence="8 9">
    <name type="scientific">Desulforhopalus singaporensis</name>
    <dbReference type="NCBI Taxonomy" id="91360"/>
    <lineage>
        <taxon>Bacteria</taxon>
        <taxon>Pseudomonadati</taxon>
        <taxon>Thermodesulfobacteriota</taxon>
        <taxon>Desulfobulbia</taxon>
        <taxon>Desulfobulbales</taxon>
        <taxon>Desulfocapsaceae</taxon>
        <taxon>Desulforhopalus</taxon>
    </lineage>
</organism>
<dbReference type="Pfam" id="PF00270">
    <property type="entry name" value="DEAD"/>
    <property type="match status" value="1"/>
</dbReference>
<dbReference type="NCBIfam" id="TIGR01970">
    <property type="entry name" value="DEAH_box_HrpB"/>
    <property type="match status" value="1"/>
</dbReference>
<name>A0A1H0P3B8_9BACT</name>
<keyword evidence="9" id="KW-1185">Reference proteome</keyword>
<keyword evidence="1" id="KW-0547">Nucleotide-binding</keyword>
<dbReference type="PANTHER" id="PTHR43519">
    <property type="entry name" value="ATP-DEPENDENT RNA HELICASE HRPB"/>
    <property type="match status" value="1"/>
</dbReference>
<dbReference type="Proteomes" id="UP000199073">
    <property type="component" value="Unassembled WGS sequence"/>
</dbReference>
<dbReference type="GO" id="GO:0003676">
    <property type="term" value="F:nucleic acid binding"/>
    <property type="evidence" value="ECO:0007669"/>
    <property type="project" value="InterPro"/>
</dbReference>
<dbReference type="PANTHER" id="PTHR43519:SF1">
    <property type="entry name" value="ATP-DEPENDENT RNA HELICASE HRPB"/>
    <property type="match status" value="1"/>
</dbReference>
<proteinExistence type="predicted"/>
<dbReference type="SMART" id="SM00487">
    <property type="entry name" value="DEXDc"/>
    <property type="match status" value="1"/>
</dbReference>
<keyword evidence="2" id="KW-0378">Hydrolase</keyword>
<dbReference type="STRING" id="91360.SAMN05660330_01561"/>
<dbReference type="InterPro" id="IPR007502">
    <property type="entry name" value="Helicase-assoc_dom"/>
</dbReference>
<evidence type="ECO:0000259" key="7">
    <source>
        <dbReference type="PROSITE" id="PS51194"/>
    </source>
</evidence>
<feature type="compositionally biased region" description="Basic and acidic residues" evidence="5">
    <location>
        <begin position="834"/>
        <end position="844"/>
    </location>
</feature>
<dbReference type="InterPro" id="IPR014001">
    <property type="entry name" value="Helicase_ATP-bd"/>
</dbReference>
<feature type="domain" description="Helicase ATP-binding" evidence="6">
    <location>
        <begin position="18"/>
        <end position="181"/>
    </location>
</feature>
<keyword evidence="3 8" id="KW-0347">Helicase</keyword>
<gene>
    <name evidence="8" type="ORF">SAMN05660330_01561</name>
</gene>
<dbReference type="InterPro" id="IPR001650">
    <property type="entry name" value="Helicase_C-like"/>
</dbReference>
<feature type="domain" description="Helicase C-terminal" evidence="7">
    <location>
        <begin position="207"/>
        <end position="373"/>
    </location>
</feature>
<reference evidence="8 9" key="1">
    <citation type="submission" date="2016-10" db="EMBL/GenBank/DDBJ databases">
        <authorList>
            <person name="de Groot N.N."/>
        </authorList>
    </citation>
    <scope>NUCLEOTIDE SEQUENCE [LARGE SCALE GENOMIC DNA]</scope>
    <source>
        <strain evidence="8 9">DSM 12130</strain>
    </source>
</reference>
<dbReference type="InterPro" id="IPR049614">
    <property type="entry name" value="HrpB_DEXH"/>
</dbReference>
<dbReference type="SMART" id="SM00847">
    <property type="entry name" value="HA2"/>
    <property type="match status" value="1"/>
</dbReference>
<evidence type="ECO:0000256" key="1">
    <source>
        <dbReference type="ARBA" id="ARBA00022741"/>
    </source>
</evidence>
<sequence length="844" mass="92919">MGELKLPDLPVNTVLPRLKEILGSCSAVLSAPPGSGKTTVVPLALAGEGWLDRKKILLLEPRRLAARMAADRMSSLLGEQVGQSVGYHIRFERKVSSTTRIELVTEGILTRRLQHDPLLEDVGLIIFDEFHERSIHGDLALALCLEICEVREDLRLLVMSATLDAEPVASLMGGVPVISAKGQSFPVEVTYLARPAACSMIDSVCHNLLRAVQTTGGDILTFLPGNYEIRAVERRLLDDPLFSSISIAPLMSGLGRKEQDYAVNPDPDGKRKIILATSIAETSLTIENVETVIDSGWSRLPGFDPRTGLNSLQTVRVSKAAADQRKGRAGRLGPGRCMRLWTENEHHSLPAFHPPEIITADLASLALELFRWGSGDPTTLKWLDPPRKSQYDSAVKMLRTLGAIDEKGRITATGKTLCSLPVHPRLGNILLRAKQMNIAGLGSDVCALLSENDIFKRGQAPSSDILERLFLLEKWRDQNSLYITRSGGSLSGCRRVAKSSAQFLRMLKWSRGKYDLNELADLLIPGFGDRIAANRGSNMGKFLLSSGHGGSVAVDDPLCQVPYLVALQLSSVKGEGRIHLGLAVTRDQLLHHDGLITREDLTCWDRQKQDVVATSTTMLGEITLARQPLEQIDPQQLQNCLLEGLAELGVGCLPWNNKSRQLQARITLARHLLPGENWPRVDDTALSADFDWLSYYLAGIRKISQLKSLDLFSILKAQLSWQQQQNLETLLPGSVVVPSGSRISIDYLQDPPVLSVRIQEMFSATSTPTVGGGDIALVLHLLSPANRPIQVTSDLAGFWQRSYPEVVKELKGRYPKHFWPKDPATAQATRKTKKMMDRAGNKER</sequence>
<protein>
    <submittedName>
        <fullName evidence="8">ATP-dependent helicase HrpB</fullName>
    </submittedName>
</protein>
<dbReference type="PROSITE" id="PS51194">
    <property type="entry name" value="HELICASE_CTER"/>
    <property type="match status" value="1"/>
</dbReference>
<dbReference type="Pfam" id="PF08482">
    <property type="entry name" value="HrpB_C"/>
    <property type="match status" value="1"/>
</dbReference>
<evidence type="ECO:0000313" key="8">
    <source>
        <dbReference type="EMBL" id="SDO99463.1"/>
    </source>
</evidence>
<dbReference type="FunFam" id="3.40.50.300:FF:002125">
    <property type="entry name" value="ATP-dependent helicase HrpB"/>
    <property type="match status" value="1"/>
</dbReference>
<dbReference type="GO" id="GO:0016787">
    <property type="term" value="F:hydrolase activity"/>
    <property type="evidence" value="ECO:0007669"/>
    <property type="project" value="UniProtKB-KW"/>
</dbReference>
<evidence type="ECO:0000259" key="6">
    <source>
        <dbReference type="PROSITE" id="PS51192"/>
    </source>
</evidence>
<accession>A0A1H0P3B8</accession>
<evidence type="ECO:0000256" key="2">
    <source>
        <dbReference type="ARBA" id="ARBA00022801"/>
    </source>
</evidence>
<dbReference type="AlphaFoldDB" id="A0A1H0P3B8"/>
<dbReference type="Pfam" id="PF04408">
    <property type="entry name" value="WHD_HA2"/>
    <property type="match status" value="1"/>
</dbReference>
<dbReference type="InterPro" id="IPR013689">
    <property type="entry name" value="RNA_helicase_ATP-dep_HrpB_C"/>
</dbReference>
<dbReference type="CDD" id="cd18791">
    <property type="entry name" value="SF2_C_RHA"/>
    <property type="match status" value="1"/>
</dbReference>
<dbReference type="SMART" id="SM00490">
    <property type="entry name" value="HELICc"/>
    <property type="match status" value="1"/>
</dbReference>
<evidence type="ECO:0000313" key="9">
    <source>
        <dbReference type="Proteomes" id="UP000199073"/>
    </source>
</evidence>
<dbReference type="RefSeq" id="WP_176761131.1">
    <property type="nucleotide sequence ID" value="NZ_FNJI01000008.1"/>
</dbReference>
<dbReference type="SUPFAM" id="SSF52540">
    <property type="entry name" value="P-loop containing nucleoside triphosphate hydrolases"/>
    <property type="match status" value="1"/>
</dbReference>
<dbReference type="InterPro" id="IPR048333">
    <property type="entry name" value="HA2_WH"/>
</dbReference>
<dbReference type="PIRSF" id="PIRSF005496">
    <property type="entry name" value="ATP_hel_hrpB"/>
    <property type="match status" value="1"/>
</dbReference>
<dbReference type="GO" id="GO:0004386">
    <property type="term" value="F:helicase activity"/>
    <property type="evidence" value="ECO:0007669"/>
    <property type="project" value="UniProtKB-KW"/>
</dbReference>
<dbReference type="PROSITE" id="PS51192">
    <property type="entry name" value="HELICASE_ATP_BIND_1"/>
    <property type="match status" value="1"/>
</dbReference>
<keyword evidence="4" id="KW-0067">ATP-binding</keyword>
<dbReference type="Gene3D" id="1.20.120.1080">
    <property type="match status" value="1"/>
</dbReference>
<dbReference type="CDD" id="cd17990">
    <property type="entry name" value="DEXHc_HrpB"/>
    <property type="match status" value="1"/>
</dbReference>
<dbReference type="InterPro" id="IPR011545">
    <property type="entry name" value="DEAD/DEAH_box_helicase_dom"/>
</dbReference>